<organism evidence="2 3">
    <name type="scientific">Streptomyces ferrugineus</name>
    <dbReference type="NCBI Taxonomy" id="1413221"/>
    <lineage>
        <taxon>Bacteria</taxon>
        <taxon>Bacillati</taxon>
        <taxon>Actinomycetota</taxon>
        <taxon>Actinomycetes</taxon>
        <taxon>Kitasatosporales</taxon>
        <taxon>Streptomycetaceae</taxon>
        <taxon>Streptomyces</taxon>
    </lineage>
</organism>
<evidence type="ECO:0000313" key="3">
    <source>
        <dbReference type="Proteomes" id="UP000594205"/>
    </source>
</evidence>
<dbReference type="RefSeq" id="WP_194049340.1">
    <property type="nucleotide sequence ID" value="NZ_CP063373.1"/>
</dbReference>
<dbReference type="EMBL" id="CP063373">
    <property type="protein sequence ID" value="QOV40756.1"/>
    <property type="molecule type" value="Genomic_DNA"/>
</dbReference>
<accession>A0A7M2SWL7</accession>
<feature type="compositionally biased region" description="Low complexity" evidence="1">
    <location>
        <begin position="161"/>
        <end position="171"/>
    </location>
</feature>
<name>A0A7M2SWL7_9ACTN</name>
<dbReference type="AlphaFoldDB" id="A0A7M2SWL7"/>
<sequence length="301" mass="33970">MDFDAVADELYGLPPGDFITTRDERAKAARAAGDRDLAERIHRLRRPSASAWASNLLVREQPDETERLLRLGQALRQAHQDLDGEQLRELSAQQRQVTSALVRHAGQLAARAGQRISESAQREVQETLHAVLADPEAARQWARGRLTKPLSAPVGFPALPQTPRAPKTAPAARRDAKRAGQVVDLNTARARRKEQQERLEQARQQAADAERGLEEREKELAVAREAQRAAEERRQQAEQRLAELSQQMKEAESEQRQARDAARRARDDTRDTDRAAREARRRAKSAATRARQLAEQLVRKR</sequence>
<reference evidence="2 3" key="1">
    <citation type="submission" date="2020-10" db="EMBL/GenBank/DDBJ databases">
        <title>Streptomyces ferrugineus complate genome analysis.</title>
        <authorList>
            <person name="Anwar N."/>
        </authorList>
    </citation>
    <scope>NUCLEOTIDE SEQUENCE [LARGE SCALE GENOMIC DNA]</scope>
    <source>
        <strain evidence="2 3">CCTCC AA2014009</strain>
    </source>
</reference>
<proteinExistence type="predicted"/>
<feature type="compositionally biased region" description="Basic and acidic residues" evidence="1">
    <location>
        <begin position="249"/>
        <end position="278"/>
    </location>
</feature>
<keyword evidence="3" id="KW-1185">Reference proteome</keyword>
<evidence type="ECO:0000313" key="2">
    <source>
        <dbReference type="EMBL" id="QOV40756.1"/>
    </source>
</evidence>
<protein>
    <submittedName>
        <fullName evidence="2">Uncharacterized protein</fullName>
    </submittedName>
</protein>
<evidence type="ECO:0000256" key="1">
    <source>
        <dbReference type="SAM" id="MobiDB-lite"/>
    </source>
</evidence>
<feature type="region of interest" description="Disordered" evidence="1">
    <location>
        <begin position="150"/>
        <end position="301"/>
    </location>
</feature>
<dbReference type="Proteomes" id="UP000594205">
    <property type="component" value="Chromosome"/>
</dbReference>
<feature type="compositionally biased region" description="Basic and acidic residues" evidence="1">
    <location>
        <begin position="208"/>
        <end position="241"/>
    </location>
</feature>
<dbReference type="KEGG" id="sfeu:IM697_21575"/>
<gene>
    <name evidence="2" type="ORF">IM697_21575</name>
</gene>